<evidence type="ECO:0000256" key="3">
    <source>
        <dbReference type="ARBA" id="ARBA00022448"/>
    </source>
</evidence>
<dbReference type="GO" id="GO:0005524">
    <property type="term" value="F:ATP binding"/>
    <property type="evidence" value="ECO:0007669"/>
    <property type="project" value="UniProtKB-UniRule"/>
</dbReference>
<dbReference type="EMBL" id="LXEY01000011">
    <property type="protein sequence ID" value="OAV62538.1"/>
    <property type="molecule type" value="Genomic_DNA"/>
</dbReference>
<dbReference type="FunFam" id="2.40.10.170:FF:000005">
    <property type="entry name" value="ATP synthase subunit beta"/>
    <property type="match status" value="1"/>
</dbReference>
<feature type="domain" description="AAA+ ATPase" evidence="15">
    <location>
        <begin position="161"/>
        <end position="346"/>
    </location>
</feature>
<dbReference type="PROSITE" id="PS00152">
    <property type="entry name" value="ATPASE_ALPHA_BETA"/>
    <property type="match status" value="1"/>
</dbReference>
<dbReference type="CDD" id="cd18115">
    <property type="entry name" value="ATP-synt_F1_beta_N"/>
    <property type="match status" value="1"/>
</dbReference>
<dbReference type="GO" id="GO:0046962">
    <property type="term" value="F:sodium-transporting ATPase activity, rotational mechanism"/>
    <property type="evidence" value="ECO:0007669"/>
    <property type="project" value="UniProtKB-EC"/>
</dbReference>
<comment type="function">
    <text evidence="13">Produces ATP from ADP in the presence of a sodium ion gradient across the membrane. The beta chain is the catalytic subunit.</text>
</comment>
<evidence type="ECO:0000256" key="10">
    <source>
        <dbReference type="ARBA" id="ARBA00023196"/>
    </source>
</evidence>
<dbReference type="SMART" id="SM00382">
    <property type="entry name" value="AAA"/>
    <property type="match status" value="1"/>
</dbReference>
<dbReference type="PANTHER" id="PTHR15184:SF71">
    <property type="entry name" value="ATP SYNTHASE SUBUNIT BETA, MITOCHONDRIAL"/>
    <property type="match status" value="1"/>
</dbReference>
<dbReference type="InterPro" id="IPR024034">
    <property type="entry name" value="ATPase_F1/V1_b/a_C"/>
</dbReference>
<dbReference type="InterPro" id="IPR027417">
    <property type="entry name" value="P-loop_NTPase"/>
</dbReference>
<protein>
    <recommendedName>
        <fullName evidence="14">ATP synthase subunit beta</fullName>
        <ecNumber evidence="14">7.1.2.2</ecNumber>
    </recommendedName>
    <alternativeName>
        <fullName evidence="14">ATP synthase F1 sector subunit beta</fullName>
    </alternativeName>
    <alternativeName>
        <fullName evidence="14">F-ATPase subunit beta</fullName>
    </alternativeName>
</protein>
<dbReference type="InterPro" id="IPR003593">
    <property type="entry name" value="AAA+_ATPase"/>
</dbReference>
<comment type="caution">
    <text evidence="16">The sequence shown here is derived from an EMBL/GenBank/DDBJ whole genome shotgun (WGS) entry which is preliminary data.</text>
</comment>
<dbReference type="InterPro" id="IPR005722">
    <property type="entry name" value="ATP_synth_F1_bsu"/>
</dbReference>
<reference evidence="16 17" key="1">
    <citation type="submission" date="2016-04" db="EMBL/GenBank/DDBJ databases">
        <title>First whole genome shotgun sequence of the bacterium Enteractinococcus sp. strain UASWS1574.</title>
        <authorList>
            <person name="Crovadore J."/>
            <person name="Chablais R."/>
            <person name="Lefort F."/>
        </authorList>
    </citation>
    <scope>NUCLEOTIDE SEQUENCE [LARGE SCALE GENOMIC DNA]</scope>
    <source>
        <strain evidence="16 17">UASWS1574</strain>
    </source>
</reference>
<keyword evidence="5 14" id="KW-0547">Nucleotide-binding</keyword>
<evidence type="ECO:0000256" key="11">
    <source>
        <dbReference type="ARBA" id="ARBA00023310"/>
    </source>
</evidence>
<comment type="similarity">
    <text evidence="2 14">Belongs to the ATPase alpha/beta chains family.</text>
</comment>
<evidence type="ECO:0000256" key="1">
    <source>
        <dbReference type="ARBA" id="ARBA00004202"/>
    </source>
</evidence>
<dbReference type="GO" id="GO:0046933">
    <property type="term" value="F:proton-transporting ATP synthase activity, rotational mechanism"/>
    <property type="evidence" value="ECO:0007669"/>
    <property type="project" value="UniProtKB-UniRule"/>
</dbReference>
<comment type="catalytic activity">
    <reaction evidence="14">
        <text>ATP + H2O + 4 H(+)(in) = ADP + phosphate + 5 H(+)(out)</text>
        <dbReference type="Rhea" id="RHEA:57720"/>
        <dbReference type="ChEBI" id="CHEBI:15377"/>
        <dbReference type="ChEBI" id="CHEBI:15378"/>
        <dbReference type="ChEBI" id="CHEBI:30616"/>
        <dbReference type="ChEBI" id="CHEBI:43474"/>
        <dbReference type="ChEBI" id="CHEBI:456216"/>
        <dbReference type="EC" id="7.1.2.2"/>
    </reaction>
</comment>
<evidence type="ECO:0000313" key="16">
    <source>
        <dbReference type="EMBL" id="OAV62538.1"/>
    </source>
</evidence>
<proteinExistence type="inferred from homology"/>
<dbReference type="Pfam" id="PF00006">
    <property type="entry name" value="ATP-synt_ab"/>
    <property type="match status" value="1"/>
</dbReference>
<dbReference type="Gene3D" id="2.40.10.170">
    <property type="match status" value="1"/>
</dbReference>
<evidence type="ECO:0000256" key="13">
    <source>
        <dbReference type="ARBA" id="ARBA00059242"/>
    </source>
</evidence>
<name>A0A1B7M1R2_9MICC</name>
<dbReference type="SUPFAM" id="SSF47917">
    <property type="entry name" value="C-terminal domain of alpha and beta subunits of F1 ATP synthase"/>
    <property type="match status" value="1"/>
</dbReference>
<evidence type="ECO:0000256" key="8">
    <source>
        <dbReference type="ARBA" id="ARBA00023065"/>
    </source>
</evidence>
<organism evidence="16 17">
    <name type="scientific">Enteractinococcus helveticum</name>
    <dbReference type="NCBI Taxonomy" id="1837282"/>
    <lineage>
        <taxon>Bacteria</taxon>
        <taxon>Bacillati</taxon>
        <taxon>Actinomycetota</taxon>
        <taxon>Actinomycetes</taxon>
        <taxon>Micrococcales</taxon>
        <taxon>Micrococcaceae</taxon>
    </lineage>
</organism>
<keyword evidence="14" id="KW-0375">Hydrogen ion transport</keyword>
<comment type="function">
    <text evidence="14">Produces ATP from ADP in the presence of a proton gradient across the membrane. The catalytic sites are hosted primarily by the beta subunits.</text>
</comment>
<evidence type="ECO:0000256" key="6">
    <source>
        <dbReference type="ARBA" id="ARBA00022840"/>
    </source>
</evidence>
<dbReference type="RefSeq" id="WP_043057006.1">
    <property type="nucleotide sequence ID" value="NZ_LXEY01000011.1"/>
</dbReference>
<dbReference type="GO" id="GO:0045259">
    <property type="term" value="C:proton-transporting ATP synthase complex"/>
    <property type="evidence" value="ECO:0007669"/>
    <property type="project" value="UniProtKB-KW"/>
</dbReference>
<dbReference type="Gene3D" id="3.40.50.300">
    <property type="entry name" value="P-loop containing nucleotide triphosphate hydrolases"/>
    <property type="match status" value="1"/>
</dbReference>
<dbReference type="PANTHER" id="PTHR15184">
    <property type="entry name" value="ATP SYNTHASE"/>
    <property type="match status" value="1"/>
</dbReference>
<gene>
    <name evidence="14" type="primary">atpD</name>
    <name evidence="16" type="ORF">A6F49_06230</name>
</gene>
<keyword evidence="10 14" id="KW-0139">CF(1)</keyword>
<dbReference type="STRING" id="1837282.A6F49_06230"/>
<keyword evidence="11 14" id="KW-0066">ATP synthesis</keyword>
<dbReference type="InterPro" id="IPR050053">
    <property type="entry name" value="ATPase_alpha/beta_chains"/>
</dbReference>
<evidence type="ECO:0000256" key="4">
    <source>
        <dbReference type="ARBA" id="ARBA00022475"/>
    </source>
</evidence>
<evidence type="ECO:0000256" key="12">
    <source>
        <dbReference type="ARBA" id="ARBA00052325"/>
    </source>
</evidence>
<dbReference type="Pfam" id="PF22919">
    <property type="entry name" value="ATP-synt_VA_C"/>
    <property type="match status" value="1"/>
</dbReference>
<dbReference type="Proteomes" id="UP000078292">
    <property type="component" value="Unassembled WGS sequence"/>
</dbReference>
<evidence type="ECO:0000256" key="2">
    <source>
        <dbReference type="ARBA" id="ARBA00008936"/>
    </source>
</evidence>
<dbReference type="InterPro" id="IPR000194">
    <property type="entry name" value="ATPase_F1/V1/A1_a/bsu_nucl-bd"/>
</dbReference>
<dbReference type="InterPro" id="IPR055190">
    <property type="entry name" value="ATP-synt_VA_C"/>
</dbReference>
<dbReference type="NCBIfam" id="TIGR01039">
    <property type="entry name" value="atpD"/>
    <property type="match status" value="1"/>
</dbReference>
<dbReference type="CDD" id="cd18110">
    <property type="entry name" value="ATP-synt_F1_beta_C"/>
    <property type="match status" value="1"/>
</dbReference>
<keyword evidence="9 14" id="KW-0472">Membrane</keyword>
<evidence type="ECO:0000256" key="9">
    <source>
        <dbReference type="ARBA" id="ARBA00023136"/>
    </source>
</evidence>
<keyword evidence="6 14" id="KW-0067">ATP-binding</keyword>
<dbReference type="CDD" id="cd01133">
    <property type="entry name" value="F1-ATPase_beta_CD"/>
    <property type="match status" value="1"/>
</dbReference>
<dbReference type="Pfam" id="PF02874">
    <property type="entry name" value="ATP-synt_ab_N"/>
    <property type="match status" value="1"/>
</dbReference>
<dbReference type="InterPro" id="IPR004100">
    <property type="entry name" value="ATPase_F1/V1/A1_a/bsu_N"/>
</dbReference>
<evidence type="ECO:0000256" key="5">
    <source>
        <dbReference type="ARBA" id="ARBA00022741"/>
    </source>
</evidence>
<evidence type="ECO:0000256" key="14">
    <source>
        <dbReference type="HAMAP-Rule" id="MF_01347"/>
    </source>
</evidence>
<evidence type="ECO:0000313" key="17">
    <source>
        <dbReference type="Proteomes" id="UP000078292"/>
    </source>
</evidence>
<evidence type="ECO:0000256" key="7">
    <source>
        <dbReference type="ARBA" id="ARBA00022967"/>
    </source>
</evidence>
<dbReference type="EC" id="7.1.2.2" evidence="14"/>
<feature type="binding site" evidence="14">
    <location>
        <begin position="169"/>
        <end position="176"/>
    </location>
    <ligand>
        <name>ATP</name>
        <dbReference type="ChEBI" id="CHEBI:30616"/>
    </ligand>
</feature>
<keyword evidence="3 14" id="KW-0813">Transport</keyword>
<dbReference type="InterPro" id="IPR036121">
    <property type="entry name" value="ATPase_F1/V1/A1_a/bsu_N_sf"/>
</dbReference>
<dbReference type="FunFam" id="1.10.1140.10:FF:000001">
    <property type="entry name" value="ATP synthase subunit beta"/>
    <property type="match status" value="1"/>
</dbReference>
<comment type="catalytic activity">
    <reaction evidence="12">
        <text>4 Na(+)(in) + ATP + H2O = 4 Na(+)(out) + ADP + phosphate + H(+)</text>
        <dbReference type="Rhea" id="RHEA:58156"/>
        <dbReference type="ChEBI" id="CHEBI:15377"/>
        <dbReference type="ChEBI" id="CHEBI:15378"/>
        <dbReference type="ChEBI" id="CHEBI:29101"/>
        <dbReference type="ChEBI" id="CHEBI:30616"/>
        <dbReference type="ChEBI" id="CHEBI:43474"/>
        <dbReference type="ChEBI" id="CHEBI:456216"/>
        <dbReference type="EC" id="7.2.2.1"/>
    </reaction>
</comment>
<sequence>MTATMNESGSGATTGAVGRIARITGPVIDAEFPADAMPEIYNALTVQLTLGGQTSTITFEVAQHLGENLVRAIAMQATDGLVRGQEVVDTGRPISVPVGDVVKGHIFNALGDSLDIDISELDVQERWPIHRQPPNFADLESSTQMMETGIKVIDLLTPYIQGGKIGLFGGAGVGKTVLIQEMITRVARNFGGTSVFAGVGERTREGNDLWVEMDEADVLKDTALVFGQMDEPPGTRLRVALTGLTMAEYFRDVQKQDVLLFIDNIFRFSQAGMEVSTLLGRMPSAVGYQPNLADEMGILQERITSTRGHSITSMQAVYVPADDYTDPAPANVFAHLDATTNLTRDLASRGLYPAVDPLASTSRLLDPQYVGQDHYDVATRVKQILQKNKELQDIIAILGVDELSEEDRVVVGRARKIEQFLSQNTYTAKQFTGVEGSTVPIKDTIEGFKAIADGDLDHIAEQAFYNVGGLDDVEREWAKIQKEG</sequence>
<dbReference type="InterPro" id="IPR020003">
    <property type="entry name" value="ATPase_a/bsu_AS"/>
</dbReference>
<dbReference type="SUPFAM" id="SSF50615">
    <property type="entry name" value="N-terminal domain of alpha and beta subunits of F1 ATP synthase"/>
    <property type="match status" value="1"/>
</dbReference>
<dbReference type="Gene3D" id="1.10.1140.10">
    <property type="entry name" value="Bovine Mitochondrial F1-atpase, Atp Synthase Beta Chain, Chain D, domain 3"/>
    <property type="match status" value="1"/>
</dbReference>
<comment type="subcellular location">
    <subcellularLocation>
        <location evidence="1 14">Cell membrane</location>
        <topology evidence="1 14">Peripheral membrane protein</topology>
    </subcellularLocation>
</comment>
<accession>A0A1B7M1R2</accession>
<dbReference type="FunFam" id="3.40.50.300:FF:000004">
    <property type="entry name" value="ATP synthase subunit beta"/>
    <property type="match status" value="1"/>
</dbReference>
<keyword evidence="7 14" id="KW-1278">Translocase</keyword>
<dbReference type="OrthoDB" id="9801639at2"/>
<dbReference type="HAMAP" id="MF_01347">
    <property type="entry name" value="ATP_synth_beta_bact"/>
    <property type="match status" value="1"/>
</dbReference>
<evidence type="ECO:0000259" key="15">
    <source>
        <dbReference type="SMART" id="SM00382"/>
    </source>
</evidence>
<keyword evidence="4 14" id="KW-1003">Cell membrane</keyword>
<keyword evidence="17" id="KW-1185">Reference proteome</keyword>
<keyword evidence="8 14" id="KW-0406">Ion transport</keyword>
<dbReference type="GO" id="GO:0005886">
    <property type="term" value="C:plasma membrane"/>
    <property type="evidence" value="ECO:0007669"/>
    <property type="project" value="UniProtKB-SubCell"/>
</dbReference>
<dbReference type="SUPFAM" id="SSF52540">
    <property type="entry name" value="P-loop containing nucleoside triphosphate hydrolases"/>
    <property type="match status" value="1"/>
</dbReference>
<dbReference type="AlphaFoldDB" id="A0A1B7M1R2"/>